<dbReference type="InterPro" id="IPR031107">
    <property type="entry name" value="Small_HSP"/>
</dbReference>
<gene>
    <name evidence="6" type="ORF">COV29_04165</name>
</gene>
<dbReference type="PROSITE" id="PS01031">
    <property type="entry name" value="SHSP"/>
    <property type="match status" value="1"/>
</dbReference>
<comment type="similarity">
    <text evidence="1 2">Belongs to the small heat shock protein (HSP20) family.</text>
</comment>
<dbReference type="InterPro" id="IPR008978">
    <property type="entry name" value="HSP20-like_chaperone"/>
</dbReference>
<evidence type="ECO:0000256" key="2">
    <source>
        <dbReference type="RuleBase" id="RU003616"/>
    </source>
</evidence>
<evidence type="ECO:0000259" key="4">
    <source>
        <dbReference type="PROSITE" id="PS01031"/>
    </source>
</evidence>
<feature type="domain" description="SHSP" evidence="4">
    <location>
        <begin position="37"/>
        <end position="144"/>
    </location>
</feature>
<feature type="compositionally biased region" description="Acidic residues" evidence="3">
    <location>
        <begin position="11"/>
        <end position="26"/>
    </location>
</feature>
<dbReference type="Pfam" id="PF00011">
    <property type="entry name" value="HSP20"/>
    <property type="match status" value="1"/>
</dbReference>
<feature type="domain" description="CS" evidence="5">
    <location>
        <begin position="41"/>
        <end position="144"/>
    </location>
</feature>
<evidence type="ECO:0000256" key="3">
    <source>
        <dbReference type="SAM" id="MobiDB-lite"/>
    </source>
</evidence>
<proteinExistence type="inferred from homology"/>
<dbReference type="PROSITE" id="PS51203">
    <property type="entry name" value="CS"/>
    <property type="match status" value="1"/>
</dbReference>
<organism evidence="6 7">
    <name type="scientific">Candidatus Yanofskybacteria bacterium CG10_big_fil_rev_8_21_14_0_10_36_16</name>
    <dbReference type="NCBI Taxonomy" id="1975096"/>
    <lineage>
        <taxon>Bacteria</taxon>
        <taxon>Candidatus Yanofskyibacteriota</taxon>
    </lineage>
</organism>
<evidence type="ECO:0000256" key="1">
    <source>
        <dbReference type="PROSITE-ProRule" id="PRU00285"/>
    </source>
</evidence>
<comment type="caution">
    <text evidence="6">The sequence shown here is derived from an EMBL/GenBank/DDBJ whole genome shotgun (WGS) entry which is preliminary data.</text>
</comment>
<reference evidence="6 7" key="1">
    <citation type="submission" date="2017-09" db="EMBL/GenBank/DDBJ databases">
        <title>Depth-based differentiation of microbial function through sediment-hosted aquifers and enrichment of novel symbionts in the deep terrestrial subsurface.</title>
        <authorList>
            <person name="Probst A.J."/>
            <person name="Ladd B."/>
            <person name="Jarett J.K."/>
            <person name="Geller-Mcgrath D.E."/>
            <person name="Sieber C.M."/>
            <person name="Emerson J.B."/>
            <person name="Anantharaman K."/>
            <person name="Thomas B.C."/>
            <person name="Malmstrom R."/>
            <person name="Stieglmeier M."/>
            <person name="Klingl A."/>
            <person name="Woyke T."/>
            <person name="Ryan C.M."/>
            <person name="Banfield J.F."/>
        </authorList>
    </citation>
    <scope>NUCLEOTIDE SEQUENCE [LARGE SCALE GENOMIC DNA]</scope>
    <source>
        <strain evidence="6">CG10_big_fil_rev_8_21_14_0_10_36_16</strain>
    </source>
</reference>
<evidence type="ECO:0000313" key="6">
    <source>
        <dbReference type="EMBL" id="PJE50345.1"/>
    </source>
</evidence>
<dbReference type="EMBL" id="PCXQ01000007">
    <property type="protein sequence ID" value="PJE50345.1"/>
    <property type="molecule type" value="Genomic_DNA"/>
</dbReference>
<feature type="compositionally biased region" description="Basic and acidic residues" evidence="3">
    <location>
        <begin position="1"/>
        <end position="10"/>
    </location>
</feature>
<dbReference type="InterPro" id="IPR007052">
    <property type="entry name" value="CS_dom"/>
</dbReference>
<dbReference type="Gene3D" id="2.60.40.790">
    <property type="match status" value="1"/>
</dbReference>
<dbReference type="CDD" id="cd06464">
    <property type="entry name" value="ACD_sHsps-like"/>
    <property type="match status" value="1"/>
</dbReference>
<evidence type="ECO:0000313" key="7">
    <source>
        <dbReference type="Proteomes" id="UP000228496"/>
    </source>
</evidence>
<feature type="region of interest" description="Disordered" evidence="3">
    <location>
        <begin position="1"/>
        <end position="40"/>
    </location>
</feature>
<evidence type="ECO:0000259" key="5">
    <source>
        <dbReference type="PROSITE" id="PS51203"/>
    </source>
</evidence>
<name>A0A2J0Q6G0_9BACT</name>
<dbReference type="AlphaFoldDB" id="A0A2J0Q6G0"/>
<protein>
    <submittedName>
        <fullName evidence="6">Uncharacterized protein</fullName>
    </submittedName>
</protein>
<dbReference type="InterPro" id="IPR002068">
    <property type="entry name" value="A-crystallin/Hsp20_dom"/>
</dbReference>
<accession>A0A2J0Q6G0</accession>
<dbReference type="SUPFAM" id="SSF49764">
    <property type="entry name" value="HSP20-like chaperones"/>
    <property type="match status" value="1"/>
</dbReference>
<sequence length="144" mass="16099">MGDELKKLENEDNEEETTDEDSEEADLVAAQTKKTTSDNEEGTLTVDVLRTSDDVYIKSAIAGVTAKDLDITINNDMVTIKGNRKQDETLKTASYDWRELYWGPFSRTVILPEEIDVDSSKASIKNGVLTIKLPKVSKNKTKKI</sequence>
<dbReference type="Proteomes" id="UP000228496">
    <property type="component" value="Unassembled WGS sequence"/>
</dbReference>
<dbReference type="PANTHER" id="PTHR11527">
    <property type="entry name" value="HEAT-SHOCK PROTEIN 20 FAMILY MEMBER"/>
    <property type="match status" value="1"/>
</dbReference>